<accession>A0ABS2F682</accession>
<name>A0ABS2F682_9BACE</name>
<sequence length="286" mass="32758">MTKKRPTVALIYDFDGTLSPGNMQEFGFIQAIGKDKAEFWAKNKKLSEDNDANGILTYMYLMIQAAKNNGISLRRESFKRFGENVELFDGVKEWFALVNEYGKSIGLDVKHYINSSGLKEMIEGTPIAKEFENIYACSFLYDVDGIAYWPAVAIDYTAKTQFLFKINKGIKEVSDNKKINQYIPEKERPIPFERMIYFGDGDTDIPCMKMIKEHGGHSIAVYANGNSAKRATALQLIKDNRVNFVCPADYRAGKEINMVVKRILDKIKADYEFQRLLDLHHKKIKK</sequence>
<dbReference type="Gene3D" id="3.40.50.1000">
    <property type="entry name" value="HAD superfamily/HAD-like"/>
    <property type="match status" value="1"/>
</dbReference>
<gene>
    <name evidence="1" type="ORF">H6A24_02185</name>
</gene>
<keyword evidence="2" id="KW-1185">Reference proteome</keyword>
<dbReference type="Proteomes" id="UP000782117">
    <property type="component" value="Unassembled WGS sequence"/>
</dbReference>
<evidence type="ECO:0000313" key="1">
    <source>
        <dbReference type="EMBL" id="MBM6805313.1"/>
    </source>
</evidence>
<dbReference type="InterPro" id="IPR023214">
    <property type="entry name" value="HAD_sf"/>
</dbReference>
<proteinExistence type="predicted"/>
<dbReference type="EMBL" id="JACJKJ010000001">
    <property type="protein sequence ID" value="MBM6805313.1"/>
    <property type="molecule type" value="Genomic_DNA"/>
</dbReference>
<evidence type="ECO:0000313" key="2">
    <source>
        <dbReference type="Proteomes" id="UP000782117"/>
    </source>
</evidence>
<dbReference type="SUPFAM" id="SSF56784">
    <property type="entry name" value="HAD-like"/>
    <property type="match status" value="1"/>
</dbReference>
<comment type="caution">
    <text evidence="1">The sequence shown here is derived from an EMBL/GenBank/DDBJ whole genome shotgun (WGS) entry which is preliminary data.</text>
</comment>
<dbReference type="Pfam" id="PF12710">
    <property type="entry name" value="HAD"/>
    <property type="match status" value="1"/>
</dbReference>
<reference evidence="1 2" key="1">
    <citation type="journal article" date="2021" name="Sci. Rep.">
        <title>The distribution of antibiotic resistance genes in chicken gut microbiota commensals.</title>
        <authorList>
            <person name="Juricova H."/>
            <person name="Matiasovicova J."/>
            <person name="Kubasova T."/>
            <person name="Cejkova D."/>
            <person name="Rychlik I."/>
        </authorList>
    </citation>
    <scope>NUCLEOTIDE SEQUENCE [LARGE SCALE GENOMIC DNA]</scope>
    <source>
        <strain evidence="1 2">An768</strain>
    </source>
</reference>
<protein>
    <submittedName>
        <fullName evidence="1">Haloacid dehalogenase-like hydrolase</fullName>
    </submittedName>
</protein>
<dbReference type="RefSeq" id="WP_204499002.1">
    <property type="nucleotide sequence ID" value="NZ_JACJKJ010000001.1"/>
</dbReference>
<organism evidence="1 2">
    <name type="scientific">Bacteroides caecicola</name>
    <dbReference type="NCBI Taxonomy" id="1462569"/>
    <lineage>
        <taxon>Bacteria</taxon>
        <taxon>Pseudomonadati</taxon>
        <taxon>Bacteroidota</taxon>
        <taxon>Bacteroidia</taxon>
        <taxon>Bacteroidales</taxon>
        <taxon>Bacteroidaceae</taxon>
        <taxon>Bacteroides</taxon>
    </lineage>
</organism>
<dbReference type="InterPro" id="IPR036412">
    <property type="entry name" value="HAD-like_sf"/>
</dbReference>